<accession>A0A0C3L1F9</accession>
<dbReference type="EMBL" id="KN823007">
    <property type="protein sequence ID" value="KIO27558.1"/>
    <property type="molecule type" value="Genomic_DNA"/>
</dbReference>
<dbReference type="HOGENOM" id="CLU_1541242_0_0_1"/>
<dbReference type="AlphaFoldDB" id="A0A0C3L1F9"/>
<name>A0A0C3L1F9_9AGAM</name>
<reference evidence="2" key="2">
    <citation type="submission" date="2015-01" db="EMBL/GenBank/DDBJ databases">
        <title>Evolutionary Origins and Diversification of the Mycorrhizal Mutualists.</title>
        <authorList>
            <consortium name="DOE Joint Genome Institute"/>
            <consortium name="Mycorrhizal Genomics Consortium"/>
            <person name="Kohler A."/>
            <person name="Kuo A."/>
            <person name="Nagy L.G."/>
            <person name="Floudas D."/>
            <person name="Copeland A."/>
            <person name="Barry K.W."/>
            <person name="Cichocki N."/>
            <person name="Veneault-Fourrey C."/>
            <person name="LaButti K."/>
            <person name="Lindquist E.A."/>
            <person name="Lipzen A."/>
            <person name="Lundell T."/>
            <person name="Morin E."/>
            <person name="Murat C."/>
            <person name="Riley R."/>
            <person name="Ohm R."/>
            <person name="Sun H."/>
            <person name="Tunlid A."/>
            <person name="Henrissat B."/>
            <person name="Grigoriev I.V."/>
            <person name="Hibbett D.S."/>
            <person name="Martin F."/>
        </authorList>
    </citation>
    <scope>NUCLEOTIDE SEQUENCE [LARGE SCALE GENOMIC DNA]</scope>
    <source>
        <strain evidence="2">MUT 4182</strain>
    </source>
</reference>
<reference evidence="1 2" key="1">
    <citation type="submission" date="2014-04" db="EMBL/GenBank/DDBJ databases">
        <authorList>
            <consortium name="DOE Joint Genome Institute"/>
            <person name="Kuo A."/>
            <person name="Girlanda M."/>
            <person name="Perotto S."/>
            <person name="Kohler A."/>
            <person name="Nagy L.G."/>
            <person name="Floudas D."/>
            <person name="Copeland A."/>
            <person name="Barry K.W."/>
            <person name="Cichocki N."/>
            <person name="Veneault-Fourrey C."/>
            <person name="LaButti K."/>
            <person name="Lindquist E.A."/>
            <person name="Lipzen A."/>
            <person name="Lundell T."/>
            <person name="Morin E."/>
            <person name="Murat C."/>
            <person name="Sun H."/>
            <person name="Tunlid A."/>
            <person name="Henrissat B."/>
            <person name="Grigoriev I.V."/>
            <person name="Hibbett D.S."/>
            <person name="Martin F."/>
            <person name="Nordberg H.P."/>
            <person name="Cantor M.N."/>
            <person name="Hua S.X."/>
        </authorList>
    </citation>
    <scope>NUCLEOTIDE SEQUENCE [LARGE SCALE GENOMIC DNA]</scope>
    <source>
        <strain evidence="1 2">MUT 4182</strain>
    </source>
</reference>
<organism evidence="1 2">
    <name type="scientific">Tulasnella calospora MUT 4182</name>
    <dbReference type="NCBI Taxonomy" id="1051891"/>
    <lineage>
        <taxon>Eukaryota</taxon>
        <taxon>Fungi</taxon>
        <taxon>Dikarya</taxon>
        <taxon>Basidiomycota</taxon>
        <taxon>Agaricomycotina</taxon>
        <taxon>Agaricomycetes</taxon>
        <taxon>Cantharellales</taxon>
        <taxon>Tulasnellaceae</taxon>
        <taxon>Tulasnella</taxon>
    </lineage>
</organism>
<sequence length="174" mass="19656">MIRPDLALLVQHLEICDSYCDRWSMPSDEIAKVLGPDGTNALRLAKNIRSLALLGPNDWIYRPERTGLRDAVSKMKLTHLKIEDTFGGTIWQGYSRSGYRDWEGDLGKEIRTILQAQPLLESLSFVKGSFYRKTVEQLQTHLQPSDAPRLKYLTGNPEFATACIGSISGLECWI</sequence>
<dbReference type="OrthoDB" id="3234118at2759"/>
<proteinExistence type="predicted"/>
<evidence type="ECO:0000313" key="2">
    <source>
        <dbReference type="Proteomes" id="UP000054248"/>
    </source>
</evidence>
<protein>
    <submittedName>
        <fullName evidence="1">Uncharacterized protein</fullName>
    </submittedName>
</protein>
<keyword evidence="2" id="KW-1185">Reference proteome</keyword>
<evidence type="ECO:0000313" key="1">
    <source>
        <dbReference type="EMBL" id="KIO27558.1"/>
    </source>
</evidence>
<gene>
    <name evidence="1" type="ORF">M407DRAFT_23244</name>
</gene>
<dbReference type="Proteomes" id="UP000054248">
    <property type="component" value="Unassembled WGS sequence"/>
</dbReference>